<dbReference type="PANTHER" id="PTHR12815:SF18">
    <property type="entry name" value="SORTING AND ASSEMBLY MACHINERY COMPONENT 50 HOMOLOG"/>
    <property type="match status" value="1"/>
</dbReference>
<keyword evidence="11" id="KW-1185">Reference proteome</keyword>
<dbReference type="AlphaFoldDB" id="A0A9D4YY35"/>
<feature type="region of interest" description="Disordered" evidence="8">
    <location>
        <begin position="341"/>
        <end position="389"/>
    </location>
</feature>
<dbReference type="OrthoDB" id="1724197at2759"/>
<evidence type="ECO:0000256" key="7">
    <source>
        <dbReference type="ARBA" id="ARBA00024013"/>
    </source>
</evidence>
<evidence type="ECO:0000256" key="3">
    <source>
        <dbReference type="ARBA" id="ARBA00022452"/>
    </source>
</evidence>
<evidence type="ECO:0000256" key="2">
    <source>
        <dbReference type="ARBA" id="ARBA00010913"/>
    </source>
</evidence>
<dbReference type="Gene3D" id="3.10.20.310">
    <property type="entry name" value="membrane protein fhac"/>
    <property type="match status" value="1"/>
</dbReference>
<keyword evidence="5" id="KW-1002">Plastid outer membrane</keyword>
<evidence type="ECO:0000256" key="6">
    <source>
        <dbReference type="ARBA" id="ARBA00023136"/>
    </source>
</evidence>
<reference evidence="10" key="2">
    <citation type="submission" date="2020-11" db="EMBL/GenBank/DDBJ databases">
        <authorList>
            <person name="Cecchin M."/>
            <person name="Marcolungo L."/>
            <person name="Rossato M."/>
            <person name="Girolomoni L."/>
            <person name="Cosentino E."/>
            <person name="Cuine S."/>
            <person name="Li-Beisson Y."/>
            <person name="Delledonne M."/>
            <person name="Ballottari M."/>
        </authorList>
    </citation>
    <scope>NUCLEOTIDE SEQUENCE</scope>
    <source>
        <strain evidence="10">211/11P</strain>
        <tissue evidence="10">Whole cell</tissue>
    </source>
</reference>
<evidence type="ECO:0000313" key="10">
    <source>
        <dbReference type="EMBL" id="KAI3432894.1"/>
    </source>
</evidence>
<evidence type="ECO:0000256" key="5">
    <source>
        <dbReference type="ARBA" id="ARBA00022805"/>
    </source>
</evidence>
<dbReference type="EMBL" id="SIDB01000005">
    <property type="protein sequence ID" value="KAI3432894.1"/>
    <property type="molecule type" value="Genomic_DNA"/>
</dbReference>
<sequence length="495" mass="53863">MASEPASQDAASEEEHDFDFNHAFQRLAGEPCRVERVMLEGLHRTKKSVVKRELQRFKEARTLKEIHQAADRVHEELMALDIFEAVELTLDESLKGDNLCTVMARFQEKGVVRLHAGTYMQGTEGSVETSVNLTNPLGYAEQVSLGVEYGTQATNVYTLALTKPKPLGRSLLADVRLHQQVHSCQTWSSYVELVRGGAVTLSSEDGRDAVSYELGWRRLSGPGRTASRAVLGQLGDRLLSAVKYVRRADTFDNPIYPTQGCGYRCETQLAGLGPDTNLLRFVKQHCMAKLAFPVMASGSTTVTLTAEAGLLLPWGTRAWEDPTCISDRFFLGGLGGGTLRGFAQKGVGPSEPRRPTAEPQAQGSPGQAASSSRESPRTPRTPRTSPGRDALGGDLFCSFAAALNFQLPVDAMRAAGIHGHVFVSGGNLVALSGAGRNWQSAWHEFTTTFRWSAGAGIVWPTQIGKLELNVCQVLARQPFDRARVGLEFGFAAPSW</sequence>
<gene>
    <name evidence="10" type="ORF">D9Q98_010476</name>
</gene>
<dbReference type="GO" id="GO:0009707">
    <property type="term" value="C:chloroplast outer membrane"/>
    <property type="evidence" value="ECO:0007669"/>
    <property type="project" value="UniProtKB-SubCell"/>
</dbReference>
<proteinExistence type="inferred from homology"/>
<dbReference type="Gene3D" id="2.40.160.50">
    <property type="entry name" value="membrane protein fhac: a member of the omp85/tpsb transporter family"/>
    <property type="match status" value="1"/>
</dbReference>
<comment type="caution">
    <text evidence="10">The sequence shown here is derived from an EMBL/GenBank/DDBJ whole genome shotgun (WGS) entry which is preliminary data.</text>
</comment>
<name>A0A9D4YY35_CHLVU</name>
<dbReference type="PANTHER" id="PTHR12815">
    <property type="entry name" value="SORTING AND ASSEMBLY MACHINERY SAMM50 PROTEIN FAMILY MEMBER"/>
    <property type="match status" value="1"/>
</dbReference>
<protein>
    <recommendedName>
        <fullName evidence="9">Bacterial surface antigen (D15) domain-containing protein</fullName>
    </recommendedName>
</protein>
<evidence type="ECO:0000256" key="1">
    <source>
        <dbReference type="ARBA" id="ARBA00004374"/>
    </source>
</evidence>
<dbReference type="InterPro" id="IPR039910">
    <property type="entry name" value="D15-like"/>
</dbReference>
<reference evidence="10" key="1">
    <citation type="journal article" date="2019" name="Plant J.">
        <title>Chlorella vulgaris genome assembly and annotation reveals the molecular basis for metabolic acclimation to high light conditions.</title>
        <authorList>
            <person name="Cecchin M."/>
            <person name="Marcolungo L."/>
            <person name="Rossato M."/>
            <person name="Girolomoni L."/>
            <person name="Cosentino E."/>
            <person name="Cuine S."/>
            <person name="Li-Beisson Y."/>
            <person name="Delledonne M."/>
            <person name="Ballottari M."/>
        </authorList>
    </citation>
    <scope>NUCLEOTIDE SEQUENCE</scope>
    <source>
        <strain evidence="10">211/11P</strain>
    </source>
</reference>
<keyword evidence="3" id="KW-1134">Transmembrane beta strand</keyword>
<evidence type="ECO:0000256" key="8">
    <source>
        <dbReference type="SAM" id="MobiDB-lite"/>
    </source>
</evidence>
<keyword evidence="6" id="KW-0472">Membrane</keyword>
<dbReference type="InterPro" id="IPR000184">
    <property type="entry name" value="Bac_surfAg_D15"/>
</dbReference>
<dbReference type="Pfam" id="PF01103">
    <property type="entry name" value="Omp85"/>
    <property type="match status" value="1"/>
</dbReference>
<accession>A0A9D4YY35</accession>
<organism evidence="10 11">
    <name type="scientific">Chlorella vulgaris</name>
    <name type="common">Green alga</name>
    <dbReference type="NCBI Taxonomy" id="3077"/>
    <lineage>
        <taxon>Eukaryota</taxon>
        <taxon>Viridiplantae</taxon>
        <taxon>Chlorophyta</taxon>
        <taxon>core chlorophytes</taxon>
        <taxon>Trebouxiophyceae</taxon>
        <taxon>Chlorellales</taxon>
        <taxon>Chlorellaceae</taxon>
        <taxon>Chlorella clade</taxon>
        <taxon>Chlorella</taxon>
    </lineage>
</organism>
<evidence type="ECO:0000256" key="4">
    <source>
        <dbReference type="ARBA" id="ARBA00022692"/>
    </source>
</evidence>
<evidence type="ECO:0000313" key="11">
    <source>
        <dbReference type="Proteomes" id="UP001055712"/>
    </source>
</evidence>
<dbReference type="Proteomes" id="UP001055712">
    <property type="component" value="Unassembled WGS sequence"/>
</dbReference>
<dbReference type="GO" id="GO:0005741">
    <property type="term" value="C:mitochondrial outer membrane"/>
    <property type="evidence" value="ECO:0007669"/>
    <property type="project" value="UniProtKB-SubCell"/>
</dbReference>
<comment type="similarity">
    <text evidence="2">Belongs to the SAM50/omp85 family.</text>
</comment>
<keyword evidence="4" id="KW-0812">Transmembrane</keyword>
<feature type="domain" description="Bacterial surface antigen (D15)" evidence="9">
    <location>
        <begin position="135"/>
        <end position="490"/>
    </location>
</feature>
<evidence type="ECO:0000259" key="9">
    <source>
        <dbReference type="Pfam" id="PF01103"/>
    </source>
</evidence>
<feature type="compositionally biased region" description="Low complexity" evidence="8">
    <location>
        <begin position="359"/>
        <end position="373"/>
    </location>
</feature>
<keyword evidence="5" id="KW-0934">Plastid</keyword>
<comment type="subcellular location">
    <subcellularLocation>
        <location evidence="1">Mitochondrion outer membrane</location>
        <topology evidence="1">Multi-pass membrane protein</topology>
    </subcellularLocation>
    <subcellularLocation>
        <location evidence="7">Plastid</location>
        <location evidence="7">Chloroplast outer membrane</location>
    </subcellularLocation>
</comment>